<dbReference type="Gene3D" id="3.20.20.150">
    <property type="entry name" value="Divalent-metal-dependent TIM barrel enzymes"/>
    <property type="match status" value="1"/>
</dbReference>
<dbReference type="Proteomes" id="UP001145072">
    <property type="component" value="Unassembled WGS sequence"/>
</dbReference>
<dbReference type="GO" id="GO:0016853">
    <property type="term" value="F:isomerase activity"/>
    <property type="evidence" value="ECO:0007669"/>
    <property type="project" value="UniProtKB-KW"/>
</dbReference>
<accession>A0A9X3WIJ1</accession>
<sequence>MKFAFSRPTASDKERDELFGHYETIGYDGLQLKHAQYAPFIKDPEKFNALWGEHKGIASGLIFGGKLDNQNQQDLKDLMRFSKAIGTERILYCHGIPRDQVSQDDIKHYAKVLSELGQESKEKYGVVLSLHHHFDQPVMYREDFDIFFDNANDSVKLTIDTAHLYKSGINDIAEVITSFRSKIDNFHMKDFAAGDWKVLGQGEIDFGPIFKAISDIEFSGWMSADEESGGTILGGMKECLTHMKKGVEQFSYK</sequence>
<dbReference type="SUPFAM" id="SSF51658">
    <property type="entry name" value="Xylose isomerase-like"/>
    <property type="match status" value="1"/>
</dbReference>
<dbReference type="RefSeq" id="WP_259866783.1">
    <property type="nucleotide sequence ID" value="NZ_JAMQJZ010000002.1"/>
</dbReference>
<evidence type="ECO:0000259" key="1">
    <source>
        <dbReference type="Pfam" id="PF01261"/>
    </source>
</evidence>
<dbReference type="InterPro" id="IPR036237">
    <property type="entry name" value="Xyl_isomerase-like_sf"/>
</dbReference>
<dbReference type="EMBL" id="JAMQJZ010000002">
    <property type="protein sequence ID" value="MDC3419593.1"/>
    <property type="molecule type" value="Genomic_DNA"/>
</dbReference>
<dbReference type="PANTHER" id="PTHR12110:SF41">
    <property type="entry name" value="INOSOSE DEHYDRATASE"/>
    <property type="match status" value="1"/>
</dbReference>
<feature type="domain" description="Xylose isomerase-like TIM barrel" evidence="1">
    <location>
        <begin position="24"/>
        <end position="228"/>
    </location>
</feature>
<dbReference type="AlphaFoldDB" id="A0A9X3WIJ1"/>
<dbReference type="Pfam" id="PF01261">
    <property type="entry name" value="AP_endonuc_2"/>
    <property type="match status" value="1"/>
</dbReference>
<comment type="caution">
    <text evidence="2">The sequence shown here is derived from an EMBL/GenBank/DDBJ whole genome shotgun (WGS) entry which is preliminary data.</text>
</comment>
<organism evidence="2 3">
    <name type="scientific">Aquibacillus koreensis</name>
    <dbReference type="NCBI Taxonomy" id="279446"/>
    <lineage>
        <taxon>Bacteria</taxon>
        <taxon>Bacillati</taxon>
        <taxon>Bacillota</taxon>
        <taxon>Bacilli</taxon>
        <taxon>Bacillales</taxon>
        <taxon>Bacillaceae</taxon>
        <taxon>Aquibacillus</taxon>
    </lineage>
</organism>
<dbReference type="PANTHER" id="PTHR12110">
    <property type="entry name" value="HYDROXYPYRUVATE ISOMERASE"/>
    <property type="match status" value="1"/>
</dbReference>
<dbReference type="InterPro" id="IPR050312">
    <property type="entry name" value="IolE/XylAMocC-like"/>
</dbReference>
<dbReference type="InterPro" id="IPR013022">
    <property type="entry name" value="Xyl_isomerase-like_TIM-brl"/>
</dbReference>
<evidence type="ECO:0000313" key="2">
    <source>
        <dbReference type="EMBL" id="MDC3419593.1"/>
    </source>
</evidence>
<keyword evidence="3" id="KW-1185">Reference proteome</keyword>
<name>A0A9X3WIJ1_9BACI</name>
<protein>
    <submittedName>
        <fullName evidence="2">Sugar phosphate isomerase/epimerase</fullName>
    </submittedName>
</protein>
<gene>
    <name evidence="2" type="ORF">NC661_04345</name>
</gene>
<keyword evidence="2" id="KW-0413">Isomerase</keyword>
<evidence type="ECO:0000313" key="3">
    <source>
        <dbReference type="Proteomes" id="UP001145072"/>
    </source>
</evidence>
<reference evidence="2" key="1">
    <citation type="submission" date="2022-06" db="EMBL/GenBank/DDBJ databases">
        <title>Aquibacillus sp. a new bacterium isolated from soil saline samples.</title>
        <authorList>
            <person name="Galisteo C."/>
            <person name="De La Haba R."/>
            <person name="Sanchez-Porro C."/>
            <person name="Ventosa A."/>
        </authorList>
    </citation>
    <scope>NUCLEOTIDE SEQUENCE</scope>
    <source>
        <strain evidence="2">JCM 12387</strain>
    </source>
</reference>
<proteinExistence type="predicted"/>